<feature type="compositionally biased region" description="Basic and acidic residues" evidence="5">
    <location>
        <begin position="243"/>
        <end position="255"/>
    </location>
</feature>
<dbReference type="InterPro" id="IPR038765">
    <property type="entry name" value="Papain-like_cys_pep_sf"/>
</dbReference>
<dbReference type="OrthoDB" id="442460at2759"/>
<evidence type="ECO:0000256" key="3">
    <source>
        <dbReference type="ARBA" id="ARBA00022801"/>
    </source>
</evidence>
<gene>
    <name evidence="8" type="primary">LOC105058715</name>
</gene>
<comment type="similarity">
    <text evidence="1">Belongs to the peptidase C48 family.</text>
</comment>
<keyword evidence="2 8" id="KW-0645">Protease</keyword>
<dbReference type="GO" id="GO:0016926">
    <property type="term" value="P:protein desumoylation"/>
    <property type="evidence" value="ECO:0007669"/>
    <property type="project" value="UniProtKB-ARBA"/>
</dbReference>
<evidence type="ECO:0000313" key="8">
    <source>
        <dbReference type="RefSeq" id="XP_029124355.1"/>
    </source>
</evidence>
<dbReference type="Gene3D" id="1.10.418.20">
    <property type="match status" value="1"/>
</dbReference>
<evidence type="ECO:0000259" key="6">
    <source>
        <dbReference type="PROSITE" id="PS50600"/>
    </source>
</evidence>
<dbReference type="Proteomes" id="UP000504607">
    <property type="component" value="Chromosome 15"/>
</dbReference>
<dbReference type="GO" id="GO:0006508">
    <property type="term" value="P:proteolysis"/>
    <property type="evidence" value="ECO:0007669"/>
    <property type="project" value="UniProtKB-KW"/>
</dbReference>
<keyword evidence="3" id="KW-0378">Hydrolase</keyword>
<evidence type="ECO:0000256" key="2">
    <source>
        <dbReference type="ARBA" id="ARBA00022670"/>
    </source>
</evidence>
<dbReference type="PROSITE" id="PS50600">
    <property type="entry name" value="ULP_PROTEASE"/>
    <property type="match status" value="1"/>
</dbReference>
<dbReference type="GO" id="GO:0008234">
    <property type="term" value="F:cysteine-type peptidase activity"/>
    <property type="evidence" value="ECO:0007669"/>
    <property type="project" value="UniProtKB-KW"/>
</dbReference>
<keyword evidence="7" id="KW-1185">Reference proteome</keyword>
<feature type="compositionally biased region" description="Polar residues" evidence="5">
    <location>
        <begin position="217"/>
        <end position="237"/>
    </location>
</feature>
<dbReference type="InterPro" id="IPR003653">
    <property type="entry name" value="Peptidase_C48_C"/>
</dbReference>
<protein>
    <submittedName>
        <fullName evidence="8">LOW QUALITY PROTEIN: ubiquitin-like-specific protease 1D</fullName>
    </submittedName>
</protein>
<name>A0A8N4FBD4_ELAGV</name>
<feature type="region of interest" description="Disordered" evidence="5">
    <location>
        <begin position="210"/>
        <end position="255"/>
    </location>
</feature>
<evidence type="ECO:0000256" key="4">
    <source>
        <dbReference type="ARBA" id="ARBA00022807"/>
    </source>
</evidence>
<evidence type="ECO:0000313" key="7">
    <source>
        <dbReference type="Proteomes" id="UP000504607"/>
    </source>
</evidence>
<dbReference type="SUPFAM" id="SSF54001">
    <property type="entry name" value="Cysteine proteinases"/>
    <property type="match status" value="1"/>
</dbReference>
<dbReference type="Pfam" id="PF02902">
    <property type="entry name" value="Peptidase_C48"/>
    <property type="match status" value="1"/>
</dbReference>
<dbReference type="PANTHER" id="PTHR46915:SF2">
    <property type="entry name" value="UBIQUITIN-LIKE PROTEASE 4"/>
    <property type="match status" value="1"/>
</dbReference>
<accession>A0A8N4FBD4</accession>
<feature type="domain" description="Ubiquitin-like protease family profile" evidence="6">
    <location>
        <begin position="297"/>
        <end position="489"/>
    </location>
</feature>
<proteinExistence type="inferred from homology"/>
<dbReference type="AlphaFoldDB" id="A0A8N4FBD4"/>
<feature type="compositionally biased region" description="Polar residues" evidence="5">
    <location>
        <begin position="129"/>
        <end position="142"/>
    </location>
</feature>
<evidence type="ECO:0000256" key="1">
    <source>
        <dbReference type="ARBA" id="ARBA00005234"/>
    </source>
</evidence>
<sequence length="584" mass="66484">MAEERLPLDRREPLPGKDDAPMLEVEAAAVDLAAGDGGCGGGESEALLVAELSDHQLQEKAQRVVDLLSWGMGGRLPDKGVKLRAHLRQLRDELDRRKLPLHLKNGGECDRAVQSITTESSGKVKDSNENLTVSESHSQPSFASQFRQKLQSKADAAPNKNLRDISLNKCRCSSEVECPVHERRQSIKISSQPATMSSRDSPFLCASTFASKDEQRSSNGDPKSCTSHSRGNLSNLSGRKRRASDPRDSLESKSKKVQEVVLLDEEVQPVQPIQIDDPDKWKEAKIYYPLRDDPESIEISYADLKCLEPESYLSSPIMNFYIQYLQRSVSPMGRPRGEYYFFNTYFYKKLEEALSCKGDMNACFLKLRRWWKGVNIFQKAYIFLPIHGDCHWSLVIISIPAKEDESGPIILHLDSLGIHSSNSVFSVVGRYLKEEWNYINQNASPPDVPISKRIWKYLPRRIEKKKINVPQQKNEYDCGLFVLYFMERFIEEAPERLRKKDLAMFGSKWFQPEDASGLRKRIRDLLLEVFESAEMENGRIKPAHPLVVPLKGEDVCQQCFKRCPLNPSRDSSQGRIWGRFNVQG</sequence>
<feature type="region of interest" description="Disordered" evidence="5">
    <location>
        <begin position="115"/>
        <end position="142"/>
    </location>
</feature>
<organism evidence="7 8">
    <name type="scientific">Elaeis guineensis var. tenera</name>
    <name type="common">Oil palm</name>
    <dbReference type="NCBI Taxonomy" id="51953"/>
    <lineage>
        <taxon>Eukaryota</taxon>
        <taxon>Viridiplantae</taxon>
        <taxon>Streptophyta</taxon>
        <taxon>Embryophyta</taxon>
        <taxon>Tracheophyta</taxon>
        <taxon>Spermatophyta</taxon>
        <taxon>Magnoliopsida</taxon>
        <taxon>Liliopsida</taxon>
        <taxon>Arecaceae</taxon>
        <taxon>Arecoideae</taxon>
        <taxon>Cocoseae</taxon>
        <taxon>Elaeidinae</taxon>
        <taxon>Elaeis</taxon>
    </lineage>
</organism>
<dbReference type="PANTHER" id="PTHR46915">
    <property type="entry name" value="UBIQUITIN-LIKE PROTEASE 4-RELATED"/>
    <property type="match status" value="1"/>
</dbReference>
<dbReference type="RefSeq" id="XP_029124355.1">
    <property type="nucleotide sequence ID" value="XM_029268522.1"/>
</dbReference>
<dbReference type="Gene3D" id="3.30.310.130">
    <property type="entry name" value="Ubiquitin-related"/>
    <property type="match status" value="1"/>
</dbReference>
<reference evidence="8" key="1">
    <citation type="submission" date="2025-08" db="UniProtKB">
        <authorList>
            <consortium name="RefSeq"/>
        </authorList>
    </citation>
    <scope>IDENTIFICATION</scope>
</reference>
<keyword evidence="4" id="KW-0788">Thiol protease</keyword>
<evidence type="ECO:0000256" key="5">
    <source>
        <dbReference type="SAM" id="MobiDB-lite"/>
    </source>
</evidence>